<dbReference type="SMART" id="SM00595">
    <property type="entry name" value="MADF"/>
    <property type="match status" value="1"/>
</dbReference>
<reference evidence="4" key="1">
    <citation type="submission" date="2025-08" db="UniProtKB">
        <authorList>
            <consortium name="RefSeq"/>
        </authorList>
    </citation>
    <scope>IDENTIFICATION</scope>
    <source>
        <tissue evidence="4">Gonads</tissue>
    </source>
</reference>
<accession>A0A6J2X7W0</accession>
<feature type="region of interest" description="Disordered" evidence="1">
    <location>
        <begin position="146"/>
        <end position="205"/>
    </location>
</feature>
<evidence type="ECO:0000259" key="2">
    <source>
        <dbReference type="PROSITE" id="PS51029"/>
    </source>
</evidence>
<dbReference type="PANTHER" id="PTHR21505">
    <property type="entry name" value="MADF DOMAIN-CONTAINING PROTEIN-RELATED"/>
    <property type="match status" value="1"/>
</dbReference>
<feature type="compositionally biased region" description="Polar residues" evidence="1">
    <location>
        <begin position="190"/>
        <end position="205"/>
    </location>
</feature>
<feature type="compositionally biased region" description="Polar residues" evidence="1">
    <location>
        <begin position="172"/>
        <end position="183"/>
    </location>
</feature>
<protein>
    <submittedName>
        <fullName evidence="4">Uncharacterized protein LOC115875704</fullName>
    </submittedName>
</protein>
<evidence type="ECO:0000313" key="4">
    <source>
        <dbReference type="RefSeq" id="XP_030747080.1"/>
    </source>
</evidence>
<dbReference type="KEGG" id="soy:115875704"/>
<name>A0A6J2X7W0_SITOR</name>
<dbReference type="Proteomes" id="UP000504635">
    <property type="component" value="Unplaced"/>
</dbReference>
<evidence type="ECO:0000256" key="1">
    <source>
        <dbReference type="SAM" id="MobiDB-lite"/>
    </source>
</evidence>
<keyword evidence="3" id="KW-1185">Reference proteome</keyword>
<dbReference type="GeneID" id="115875704"/>
<dbReference type="RefSeq" id="XP_030747080.1">
    <property type="nucleotide sequence ID" value="XM_030891220.1"/>
</dbReference>
<feature type="domain" description="MADF" evidence="2">
    <location>
        <begin position="14"/>
        <end position="112"/>
    </location>
</feature>
<evidence type="ECO:0000313" key="3">
    <source>
        <dbReference type="Proteomes" id="UP000504635"/>
    </source>
</evidence>
<gene>
    <name evidence="4" type="primary">LOC115875704</name>
</gene>
<dbReference type="Pfam" id="PF10545">
    <property type="entry name" value="MADF_DNA_bdg"/>
    <property type="match status" value="1"/>
</dbReference>
<dbReference type="OrthoDB" id="6617753at2759"/>
<sequence length="205" mass="23574">MVDSRYWSKDFIRHFIEIYKSYPCLWKVRSKDYTNKNLKNKAYEKLVEVCKTIYPEANKDYVIKKIQSFRGSFRKEVKRVAESMRSGTGVDDVYVPTLWYYDLLLFTSDQEIPTASISNMDTDELEAGCDKAAGVQAENNESQILEEHNNESESQDTAVQENKNETDVKNSLLKQNSNASQSKPPLATPKCTNVTARQKVKSNFN</sequence>
<dbReference type="InterPro" id="IPR006578">
    <property type="entry name" value="MADF-dom"/>
</dbReference>
<proteinExistence type="predicted"/>
<dbReference type="PROSITE" id="PS51029">
    <property type="entry name" value="MADF"/>
    <property type="match status" value="1"/>
</dbReference>
<dbReference type="InParanoid" id="A0A6J2X7W0"/>
<dbReference type="PANTHER" id="PTHR21505:SF8">
    <property type="entry name" value="DPT-YFP REPRESSOR BY OVEREXPRESSION, ISOFORM D-RELATED"/>
    <property type="match status" value="1"/>
</dbReference>
<organism evidence="3 4">
    <name type="scientific">Sitophilus oryzae</name>
    <name type="common">Rice weevil</name>
    <name type="synonym">Curculio oryzae</name>
    <dbReference type="NCBI Taxonomy" id="7048"/>
    <lineage>
        <taxon>Eukaryota</taxon>
        <taxon>Metazoa</taxon>
        <taxon>Ecdysozoa</taxon>
        <taxon>Arthropoda</taxon>
        <taxon>Hexapoda</taxon>
        <taxon>Insecta</taxon>
        <taxon>Pterygota</taxon>
        <taxon>Neoptera</taxon>
        <taxon>Endopterygota</taxon>
        <taxon>Coleoptera</taxon>
        <taxon>Polyphaga</taxon>
        <taxon>Cucujiformia</taxon>
        <taxon>Curculionidae</taxon>
        <taxon>Dryophthorinae</taxon>
        <taxon>Sitophilus</taxon>
    </lineage>
</organism>
<dbReference type="AlphaFoldDB" id="A0A6J2X7W0"/>